<evidence type="ECO:0000313" key="5">
    <source>
        <dbReference type="Proteomes" id="UP000772812"/>
    </source>
</evidence>
<dbReference type="Pfam" id="PF04471">
    <property type="entry name" value="Mrr_cat"/>
    <property type="match status" value="1"/>
</dbReference>
<protein>
    <recommendedName>
        <fullName evidence="3">Restriction endonuclease type IV Mrr domain-containing protein</fullName>
    </recommendedName>
</protein>
<dbReference type="EMBL" id="JAACYA010000002">
    <property type="protein sequence ID" value="MBK3332835.1"/>
    <property type="molecule type" value="Genomic_DNA"/>
</dbReference>
<gene>
    <name evidence="4" type="ORF">GWK41_07110</name>
</gene>
<dbReference type="InterPro" id="IPR007560">
    <property type="entry name" value="Restrct_endonuc_IV_Mrr"/>
</dbReference>
<dbReference type="RefSeq" id="WP_200674243.1">
    <property type="nucleotide sequence ID" value="NZ_JAACYA010000002.1"/>
</dbReference>
<comment type="caution">
    <text evidence="4">The sequence shown here is derived from an EMBL/GenBank/DDBJ whole genome shotgun (WGS) entry which is preliminary data.</text>
</comment>
<dbReference type="SUPFAM" id="SSF52980">
    <property type="entry name" value="Restriction endonuclease-like"/>
    <property type="match status" value="1"/>
</dbReference>
<evidence type="ECO:0000256" key="2">
    <source>
        <dbReference type="SAM" id="Phobius"/>
    </source>
</evidence>
<accession>A0ABS1GJ17</accession>
<evidence type="ECO:0000313" key="4">
    <source>
        <dbReference type="EMBL" id="MBK3332835.1"/>
    </source>
</evidence>
<reference evidence="4 5" key="1">
    <citation type="journal article" date="2021" name="Syst. Appl. Microbiol.">
        <title>Persephonella atlantica sp. nov.: How to adapt to physico-chemical gradients in high temperature hydrothermal habitats.</title>
        <authorList>
            <person name="Francois D.X."/>
            <person name="Godfroy A."/>
            <person name="Mathien C."/>
            <person name="Aube J."/>
            <person name="Cathalot C."/>
            <person name="Lesongeur F."/>
            <person name="L'Haridon S."/>
            <person name="Philippon X."/>
            <person name="Roussel E.G."/>
        </authorList>
    </citation>
    <scope>NUCLEOTIDE SEQUENCE [LARGE SCALE GENOMIC DNA]</scope>
    <source>
        <strain evidence="4 5">MO1340</strain>
    </source>
</reference>
<organism evidence="4 5">
    <name type="scientific">Persephonella atlantica</name>
    <dbReference type="NCBI Taxonomy" id="2699429"/>
    <lineage>
        <taxon>Bacteria</taxon>
        <taxon>Pseudomonadati</taxon>
        <taxon>Aquificota</taxon>
        <taxon>Aquificia</taxon>
        <taxon>Aquificales</taxon>
        <taxon>Hydrogenothermaceae</taxon>
        <taxon>Persephonella</taxon>
    </lineage>
</organism>
<dbReference type="Proteomes" id="UP000772812">
    <property type="component" value="Unassembled WGS sequence"/>
</dbReference>
<feature type="coiled-coil region" evidence="1">
    <location>
        <begin position="45"/>
        <end position="86"/>
    </location>
</feature>
<keyword evidence="1" id="KW-0175">Coiled coil</keyword>
<feature type="domain" description="Restriction endonuclease type IV Mrr" evidence="3">
    <location>
        <begin position="94"/>
        <end position="189"/>
    </location>
</feature>
<keyword evidence="2" id="KW-0812">Transmembrane</keyword>
<proteinExistence type="predicted"/>
<feature type="transmembrane region" description="Helical" evidence="2">
    <location>
        <begin position="6"/>
        <end position="24"/>
    </location>
</feature>
<keyword evidence="5" id="KW-1185">Reference proteome</keyword>
<keyword evidence="2" id="KW-1133">Transmembrane helix</keyword>
<dbReference type="InterPro" id="IPR011335">
    <property type="entry name" value="Restrct_endonuc-II-like"/>
</dbReference>
<evidence type="ECO:0000256" key="1">
    <source>
        <dbReference type="SAM" id="Coils"/>
    </source>
</evidence>
<evidence type="ECO:0000259" key="3">
    <source>
        <dbReference type="Pfam" id="PF04471"/>
    </source>
</evidence>
<sequence>MKSDFIDIALFIIIAGIVGLYIYIRYREEKKKEEENLIPRLEFYRNKFQKEQKEFSEKAERFKKRIDKYEKQLKTIRNNIHQYKWNTDEKKILKSLKGTEFEWTFSFLLRIIGFDIYEPPIHKDGNIDFIMETGEKSKICIDFIDRVAVKKINEKYINELLKGKEKYNCSGVWIITNGTIDEKIKKYLYTKDINSFEYRDIISFFPSIRIVEDYYETQTKLHNYQLLYKETVDEVIRRKTWINEVEEKLEEARKKQMVKR</sequence>
<keyword evidence="2" id="KW-0472">Membrane</keyword>
<name>A0ABS1GJ17_9AQUI</name>